<dbReference type="SUPFAM" id="SSF56300">
    <property type="entry name" value="Metallo-dependent phosphatases"/>
    <property type="match status" value="1"/>
</dbReference>
<dbReference type="Gene3D" id="3.60.21.10">
    <property type="match status" value="1"/>
</dbReference>
<dbReference type="AlphaFoldDB" id="A0A1I7NDZ5"/>
<gene>
    <name evidence="7" type="ORF">SAMN04488557_1769</name>
</gene>
<feature type="domain" description="Calcineurin" evidence="6">
    <location>
        <begin position="339"/>
        <end position="395"/>
    </location>
</feature>
<evidence type="ECO:0000313" key="8">
    <source>
        <dbReference type="Proteomes" id="UP000199423"/>
    </source>
</evidence>
<dbReference type="GO" id="GO:0046872">
    <property type="term" value="F:metal ion binding"/>
    <property type="evidence" value="ECO:0007669"/>
    <property type="project" value="UniProtKB-KW"/>
</dbReference>
<name>A0A1I7NDZ5_9HYPH</name>
<organism evidence="7 8">
    <name type="scientific">Hyphomicrobium facile</name>
    <dbReference type="NCBI Taxonomy" id="51670"/>
    <lineage>
        <taxon>Bacteria</taxon>
        <taxon>Pseudomonadati</taxon>
        <taxon>Pseudomonadota</taxon>
        <taxon>Alphaproteobacteria</taxon>
        <taxon>Hyphomicrobiales</taxon>
        <taxon>Hyphomicrobiaceae</taxon>
        <taxon>Hyphomicrobium</taxon>
    </lineage>
</organism>
<dbReference type="RefSeq" id="WP_092867143.1">
    <property type="nucleotide sequence ID" value="NZ_FPCH01000002.1"/>
</dbReference>
<dbReference type="GO" id="GO:0016787">
    <property type="term" value="F:hydrolase activity"/>
    <property type="evidence" value="ECO:0007669"/>
    <property type="project" value="UniProtKB-KW"/>
</dbReference>
<keyword evidence="8" id="KW-1185">Reference proteome</keyword>
<feature type="domain" description="Calcineurin-like phosphoesterase" evidence="5">
    <location>
        <begin position="19"/>
        <end position="258"/>
    </location>
</feature>
<keyword evidence="2" id="KW-0378">Hydrolase</keyword>
<keyword evidence="1" id="KW-0479">Metal-binding</keyword>
<dbReference type="OrthoDB" id="9785415at2"/>
<keyword evidence="3" id="KW-0408">Iron</keyword>
<dbReference type="InterPro" id="IPR050884">
    <property type="entry name" value="CNP_phosphodiesterase-III"/>
</dbReference>
<evidence type="ECO:0000259" key="6">
    <source>
        <dbReference type="Pfam" id="PF24408"/>
    </source>
</evidence>
<dbReference type="PANTHER" id="PTHR42988">
    <property type="entry name" value="PHOSPHOHYDROLASE"/>
    <property type="match status" value="1"/>
</dbReference>
<evidence type="ECO:0000313" key="7">
    <source>
        <dbReference type="EMBL" id="SFV32908.1"/>
    </source>
</evidence>
<evidence type="ECO:0000256" key="1">
    <source>
        <dbReference type="ARBA" id="ARBA00022723"/>
    </source>
</evidence>
<dbReference type="EMBL" id="FPCH01000002">
    <property type="protein sequence ID" value="SFV32908.1"/>
    <property type="molecule type" value="Genomic_DNA"/>
</dbReference>
<dbReference type="Pfam" id="PF00149">
    <property type="entry name" value="Metallophos"/>
    <property type="match status" value="1"/>
</dbReference>
<dbReference type="InterPro" id="IPR004843">
    <property type="entry name" value="Calcineurin-like_PHP"/>
</dbReference>
<sequence>MSKAKKTVALPTADKFAALVVSDIHAIDTDPTSSSAASYVSARQIAADTIKDPLGELRNTINSGVPKPDCIICPGDLADKSNPSALSYVWNELSAIAKSLGDVPLIATPGNHDLDSRFKISDYDARGQIMAVRPRVPWDDHRNYLEFWAEHFSIRRVGPARIVALNSAAYHGYGKSEKSEYEHGRVTQRTVQNIEQRLKEGASDCGFNILVCHHHLVRNNEISEVDYSQMVGGDELLAMIGCGSYGTWLVIHGHKHRPRLFYAGGGGSAPVILGAASFSFNVNQDATNKSPNQFHLVTLDSRKAEAIGQGIAGEVRSWDWDYGRGWRRAQQNRGLPTRAGFGHRGDAASVALAIDKLLREKNLSSINWPELVSYIPTVDCLLPQDAELLRQTLKSRFGLNIIDPEGVPLQVGREFSGVANAYKTSA</sequence>
<dbReference type="Proteomes" id="UP000199423">
    <property type="component" value="Unassembled WGS sequence"/>
</dbReference>
<evidence type="ECO:0000256" key="3">
    <source>
        <dbReference type="ARBA" id="ARBA00023004"/>
    </source>
</evidence>
<protein>
    <submittedName>
        <fullName evidence="7">Calcineurin-like phosphoesterase</fullName>
    </submittedName>
</protein>
<dbReference type="Pfam" id="PF24408">
    <property type="entry name" value="wHTH-Calcineurin_assc"/>
    <property type="match status" value="1"/>
</dbReference>
<dbReference type="PANTHER" id="PTHR42988:SF2">
    <property type="entry name" value="CYCLIC NUCLEOTIDE PHOSPHODIESTERASE CBUA0032-RELATED"/>
    <property type="match status" value="1"/>
</dbReference>
<evidence type="ECO:0000256" key="2">
    <source>
        <dbReference type="ARBA" id="ARBA00022801"/>
    </source>
</evidence>
<dbReference type="InterPro" id="IPR057846">
    <property type="entry name" value="wHTH-Calcineurin_assc"/>
</dbReference>
<proteinExistence type="inferred from homology"/>
<evidence type="ECO:0000256" key="4">
    <source>
        <dbReference type="ARBA" id="ARBA00025742"/>
    </source>
</evidence>
<dbReference type="InterPro" id="IPR029052">
    <property type="entry name" value="Metallo-depent_PP-like"/>
</dbReference>
<dbReference type="STRING" id="51670.SAMN04488557_1769"/>
<comment type="similarity">
    <text evidence="4">Belongs to the cyclic nucleotide phosphodiesterase class-III family.</text>
</comment>
<accession>A0A1I7NDZ5</accession>
<reference evidence="8" key="1">
    <citation type="submission" date="2016-10" db="EMBL/GenBank/DDBJ databases">
        <authorList>
            <person name="Varghese N."/>
            <person name="Submissions S."/>
        </authorList>
    </citation>
    <scope>NUCLEOTIDE SEQUENCE [LARGE SCALE GENOMIC DNA]</scope>
    <source>
        <strain evidence="8">DSM 1565</strain>
    </source>
</reference>
<evidence type="ECO:0000259" key="5">
    <source>
        <dbReference type="Pfam" id="PF00149"/>
    </source>
</evidence>